<sequence>MTSLLVKVVTLPIVLILAMYFLESVEYGSIWQPIMVAIVLMAIGLVMEYMLLKDEDSLWKSTILDFVTSFIIIWGFSNIFAGAEVTFGGALITSLVIGVCEYFLHKHLIGARKTVKSHA</sequence>
<protein>
    <submittedName>
        <fullName evidence="2">YndM family protein</fullName>
    </submittedName>
</protein>
<keyword evidence="1" id="KW-0472">Membrane</keyword>
<keyword evidence="1" id="KW-0812">Transmembrane</keyword>
<feature type="transmembrane region" description="Helical" evidence="1">
    <location>
        <begin position="63"/>
        <end position="81"/>
    </location>
</feature>
<feature type="transmembrane region" description="Helical" evidence="1">
    <location>
        <begin position="34"/>
        <end position="51"/>
    </location>
</feature>
<reference evidence="2" key="1">
    <citation type="submission" date="2022-04" db="EMBL/GenBank/DDBJ databases">
        <title>Halobacillus sp. isolated from saltern.</title>
        <authorList>
            <person name="Won M."/>
            <person name="Lee C.-M."/>
            <person name="Woen H.-Y."/>
            <person name="Kwon S.-W."/>
        </authorList>
    </citation>
    <scope>NUCLEOTIDE SEQUENCE</scope>
    <source>
        <strain evidence="2">SSHM10-5</strain>
    </source>
</reference>
<feature type="transmembrane region" description="Helical" evidence="1">
    <location>
        <begin position="5"/>
        <end position="22"/>
    </location>
</feature>
<dbReference type="Pfam" id="PF10710">
    <property type="entry name" value="DUF2512"/>
    <property type="match status" value="1"/>
</dbReference>
<evidence type="ECO:0000256" key="1">
    <source>
        <dbReference type="SAM" id="Phobius"/>
    </source>
</evidence>
<dbReference type="RefSeq" id="WP_245032031.1">
    <property type="nucleotide sequence ID" value="NZ_CP095075.1"/>
</dbReference>
<dbReference type="Proteomes" id="UP000830326">
    <property type="component" value="Chromosome"/>
</dbReference>
<keyword evidence="1" id="KW-1133">Transmembrane helix</keyword>
<gene>
    <name evidence="2" type="ORF">MUO15_19680</name>
</gene>
<keyword evidence="3" id="KW-1185">Reference proteome</keyword>
<evidence type="ECO:0000313" key="2">
    <source>
        <dbReference type="EMBL" id="UOR11755.1"/>
    </source>
</evidence>
<accession>A0ABY4HA54</accession>
<evidence type="ECO:0000313" key="3">
    <source>
        <dbReference type="Proteomes" id="UP000830326"/>
    </source>
</evidence>
<feature type="transmembrane region" description="Helical" evidence="1">
    <location>
        <begin position="87"/>
        <end position="104"/>
    </location>
</feature>
<organism evidence="2 3">
    <name type="scientific">Halobacillus amylolyticus</name>
    <dbReference type="NCBI Taxonomy" id="2932259"/>
    <lineage>
        <taxon>Bacteria</taxon>
        <taxon>Bacillati</taxon>
        <taxon>Bacillota</taxon>
        <taxon>Bacilli</taxon>
        <taxon>Bacillales</taxon>
        <taxon>Bacillaceae</taxon>
        <taxon>Halobacillus</taxon>
    </lineage>
</organism>
<dbReference type="EMBL" id="CP095075">
    <property type="protein sequence ID" value="UOR11755.1"/>
    <property type="molecule type" value="Genomic_DNA"/>
</dbReference>
<dbReference type="InterPro" id="IPR019649">
    <property type="entry name" value="DUF2512"/>
</dbReference>
<proteinExistence type="predicted"/>
<name>A0ABY4HA54_9BACI</name>